<evidence type="ECO:0000256" key="3">
    <source>
        <dbReference type="ARBA" id="ARBA00022989"/>
    </source>
</evidence>
<dbReference type="Pfam" id="PF01699">
    <property type="entry name" value="Na_Ca_ex"/>
    <property type="match status" value="2"/>
</dbReference>
<dbReference type="Proteomes" id="UP000245168">
    <property type="component" value="Unassembled WGS sequence"/>
</dbReference>
<dbReference type="InterPro" id="IPR004837">
    <property type="entry name" value="NaCa_Exmemb"/>
</dbReference>
<protein>
    <submittedName>
        <fullName evidence="8">Cation transporter</fullName>
    </submittedName>
</protein>
<feature type="transmembrane region" description="Helical" evidence="6">
    <location>
        <begin position="302"/>
        <end position="320"/>
    </location>
</feature>
<evidence type="ECO:0000256" key="4">
    <source>
        <dbReference type="ARBA" id="ARBA00023136"/>
    </source>
</evidence>
<dbReference type="GO" id="GO:0008273">
    <property type="term" value="F:calcium, potassium:sodium antiporter activity"/>
    <property type="evidence" value="ECO:0007669"/>
    <property type="project" value="TreeGrafter"/>
</dbReference>
<reference evidence="9" key="1">
    <citation type="submission" date="2018-05" db="EMBL/GenBank/DDBJ databases">
        <authorList>
            <person name="Liu B.-T."/>
        </authorList>
    </citation>
    <scope>NUCLEOTIDE SEQUENCE [LARGE SCALE GENOMIC DNA]</scope>
    <source>
        <strain evidence="9">WD6-1</strain>
    </source>
</reference>
<dbReference type="GO" id="GO:0005262">
    <property type="term" value="F:calcium channel activity"/>
    <property type="evidence" value="ECO:0007669"/>
    <property type="project" value="TreeGrafter"/>
</dbReference>
<feature type="transmembrane region" description="Helical" evidence="6">
    <location>
        <begin position="236"/>
        <end position="256"/>
    </location>
</feature>
<feature type="transmembrane region" description="Helical" evidence="6">
    <location>
        <begin position="203"/>
        <end position="224"/>
    </location>
</feature>
<evidence type="ECO:0000313" key="8">
    <source>
        <dbReference type="EMBL" id="PWE17898.1"/>
    </source>
</evidence>
<feature type="transmembrane region" description="Helical" evidence="6">
    <location>
        <begin position="113"/>
        <end position="134"/>
    </location>
</feature>
<evidence type="ECO:0000256" key="5">
    <source>
        <dbReference type="SAM" id="MobiDB-lite"/>
    </source>
</evidence>
<dbReference type="GO" id="GO:0005886">
    <property type="term" value="C:plasma membrane"/>
    <property type="evidence" value="ECO:0007669"/>
    <property type="project" value="TreeGrafter"/>
</dbReference>
<gene>
    <name evidence="8" type="ORF">DDZ18_04800</name>
</gene>
<dbReference type="PANTHER" id="PTHR10846:SF8">
    <property type="entry name" value="INNER MEMBRANE PROTEIN YRBG"/>
    <property type="match status" value="1"/>
</dbReference>
<name>A0A2U2BV60_9PROT</name>
<feature type="transmembrane region" description="Helical" evidence="6">
    <location>
        <begin position="327"/>
        <end position="349"/>
    </location>
</feature>
<keyword evidence="3 6" id="KW-1133">Transmembrane helix</keyword>
<evidence type="ECO:0000256" key="6">
    <source>
        <dbReference type="SAM" id="Phobius"/>
    </source>
</evidence>
<dbReference type="OrthoDB" id="153124at2"/>
<dbReference type="RefSeq" id="WP_109252252.1">
    <property type="nucleotide sequence ID" value="NZ_QEXV01000002.1"/>
</dbReference>
<evidence type="ECO:0000313" key="9">
    <source>
        <dbReference type="Proteomes" id="UP000245168"/>
    </source>
</evidence>
<sequence>MPLLELAQWPVAALAFGLFVSALIIAGAGTLLTGRADEIADRTGWGEAAVGAVLLGGATSLPGIVTSVAAAAQDHPSLAISNAIGGIAVQTAFLAVADITYRRANLEHAAASPANLTQGALLVTLLAIPLLAMSAPEWSVLGVHPATPLLIGGYLYGVHLINAAKVAPMWRPRLTRETQTDETASKPPEPARRGEKNGTRLQLEFAIFATITAVAGYAVSQFGITLADRTALTETAVGGLFTAVATSLPELVMALAAVRRGALTLAVSGIIGGNAFDTLFLAFSDIAWRDGSLYHRFNDQNVFVVALTILMTGALLLGLLRREKLGFAGIGFESTLIIALYLGSIALLFG</sequence>
<dbReference type="PANTHER" id="PTHR10846">
    <property type="entry name" value="SODIUM/POTASSIUM/CALCIUM EXCHANGER"/>
    <property type="match status" value="1"/>
</dbReference>
<feature type="region of interest" description="Disordered" evidence="5">
    <location>
        <begin position="176"/>
        <end position="196"/>
    </location>
</feature>
<dbReference type="InterPro" id="IPR004481">
    <property type="entry name" value="K/Na/Ca-exchanger"/>
</dbReference>
<feature type="domain" description="Sodium/calcium exchanger membrane region" evidence="7">
    <location>
        <begin position="205"/>
        <end position="348"/>
    </location>
</feature>
<comment type="subcellular location">
    <subcellularLocation>
        <location evidence="1">Membrane</location>
        <topology evidence="1">Multi-pass membrane protein</topology>
    </subcellularLocation>
</comment>
<evidence type="ECO:0000256" key="1">
    <source>
        <dbReference type="ARBA" id="ARBA00004141"/>
    </source>
</evidence>
<keyword evidence="2 6" id="KW-0812">Transmembrane</keyword>
<organism evidence="8 9">
    <name type="scientific">Marinicauda salina</name>
    <dbReference type="NCBI Taxonomy" id="2135793"/>
    <lineage>
        <taxon>Bacteria</taxon>
        <taxon>Pseudomonadati</taxon>
        <taxon>Pseudomonadota</taxon>
        <taxon>Alphaproteobacteria</taxon>
        <taxon>Maricaulales</taxon>
        <taxon>Maricaulaceae</taxon>
        <taxon>Marinicauda</taxon>
    </lineage>
</organism>
<proteinExistence type="predicted"/>
<accession>A0A2U2BV60</accession>
<feature type="domain" description="Sodium/calcium exchanger membrane region" evidence="7">
    <location>
        <begin position="15"/>
        <end position="130"/>
    </location>
</feature>
<feature type="transmembrane region" description="Helical" evidence="6">
    <location>
        <begin position="45"/>
        <end position="72"/>
    </location>
</feature>
<keyword evidence="4 6" id="KW-0472">Membrane</keyword>
<dbReference type="Gene3D" id="1.20.1420.30">
    <property type="entry name" value="NCX, central ion-binding region"/>
    <property type="match status" value="2"/>
</dbReference>
<feature type="transmembrane region" description="Helical" evidence="6">
    <location>
        <begin position="263"/>
        <end position="282"/>
    </location>
</feature>
<dbReference type="GO" id="GO:0006874">
    <property type="term" value="P:intracellular calcium ion homeostasis"/>
    <property type="evidence" value="ECO:0007669"/>
    <property type="project" value="TreeGrafter"/>
</dbReference>
<feature type="transmembrane region" description="Helical" evidence="6">
    <location>
        <begin position="12"/>
        <end position="33"/>
    </location>
</feature>
<dbReference type="AlphaFoldDB" id="A0A2U2BV60"/>
<feature type="transmembrane region" description="Helical" evidence="6">
    <location>
        <begin position="146"/>
        <end position="164"/>
    </location>
</feature>
<feature type="transmembrane region" description="Helical" evidence="6">
    <location>
        <begin position="78"/>
        <end position="101"/>
    </location>
</feature>
<comment type="caution">
    <text evidence="8">The sequence shown here is derived from an EMBL/GenBank/DDBJ whole genome shotgun (WGS) entry which is preliminary data.</text>
</comment>
<keyword evidence="9" id="KW-1185">Reference proteome</keyword>
<evidence type="ECO:0000259" key="7">
    <source>
        <dbReference type="Pfam" id="PF01699"/>
    </source>
</evidence>
<dbReference type="EMBL" id="QEXV01000002">
    <property type="protein sequence ID" value="PWE17898.1"/>
    <property type="molecule type" value="Genomic_DNA"/>
</dbReference>
<dbReference type="InterPro" id="IPR044880">
    <property type="entry name" value="NCX_ion-bd_dom_sf"/>
</dbReference>
<evidence type="ECO:0000256" key="2">
    <source>
        <dbReference type="ARBA" id="ARBA00022692"/>
    </source>
</evidence>